<name>A0ABR1IZI2_9AGAR</name>
<reference evidence="3 4" key="1">
    <citation type="submission" date="2024-01" db="EMBL/GenBank/DDBJ databases">
        <title>A draft genome for the cacao thread blight pathogen Marasmiellus scandens.</title>
        <authorList>
            <person name="Baruah I.K."/>
            <person name="Leung J."/>
            <person name="Bukari Y."/>
            <person name="Amoako-Attah I."/>
            <person name="Meinhardt L.W."/>
            <person name="Bailey B.A."/>
            <person name="Cohen S.P."/>
        </authorList>
    </citation>
    <scope>NUCLEOTIDE SEQUENCE [LARGE SCALE GENOMIC DNA]</scope>
    <source>
        <strain evidence="3 4">GH-19</strain>
    </source>
</reference>
<feature type="compositionally biased region" description="Acidic residues" evidence="2">
    <location>
        <begin position="1"/>
        <end position="11"/>
    </location>
</feature>
<evidence type="ECO:0000313" key="3">
    <source>
        <dbReference type="EMBL" id="KAK7442962.1"/>
    </source>
</evidence>
<feature type="coiled-coil region" evidence="1">
    <location>
        <begin position="147"/>
        <end position="174"/>
    </location>
</feature>
<proteinExistence type="predicted"/>
<keyword evidence="1" id="KW-0175">Coiled coil</keyword>
<dbReference type="Proteomes" id="UP001498398">
    <property type="component" value="Unassembled WGS sequence"/>
</dbReference>
<evidence type="ECO:0000313" key="4">
    <source>
        <dbReference type="Proteomes" id="UP001498398"/>
    </source>
</evidence>
<sequence length="205" mass="23161">MHPEHDVEDSESSGSKPYTAITSEYSDIPGFGPSPSSGIHYVIDNQSIINESQGYNMHPSQYTHPTEEPVSTTSSEARLYHDRVSTPSDTSLILRNLQDVSMHITRLNTSVDNLNSSVQLLYASADTLVRKFRSQQQAAEDDRNSMKESFEEMVQEFRRERELAKKERDEEKALREAILKTMEKSNVDIGRGLSELTAFLKSQSS</sequence>
<protein>
    <submittedName>
        <fullName evidence="3">Uncharacterized protein</fullName>
    </submittedName>
</protein>
<keyword evidence="4" id="KW-1185">Reference proteome</keyword>
<feature type="region of interest" description="Disordered" evidence="2">
    <location>
        <begin position="53"/>
        <end position="75"/>
    </location>
</feature>
<comment type="caution">
    <text evidence="3">The sequence shown here is derived from an EMBL/GenBank/DDBJ whole genome shotgun (WGS) entry which is preliminary data.</text>
</comment>
<organism evidence="3 4">
    <name type="scientific">Marasmiellus scandens</name>
    <dbReference type="NCBI Taxonomy" id="2682957"/>
    <lineage>
        <taxon>Eukaryota</taxon>
        <taxon>Fungi</taxon>
        <taxon>Dikarya</taxon>
        <taxon>Basidiomycota</taxon>
        <taxon>Agaricomycotina</taxon>
        <taxon>Agaricomycetes</taxon>
        <taxon>Agaricomycetidae</taxon>
        <taxon>Agaricales</taxon>
        <taxon>Marasmiineae</taxon>
        <taxon>Omphalotaceae</taxon>
        <taxon>Marasmiellus</taxon>
    </lineage>
</organism>
<feature type="region of interest" description="Disordered" evidence="2">
    <location>
        <begin position="1"/>
        <end position="31"/>
    </location>
</feature>
<feature type="compositionally biased region" description="Polar residues" evidence="2">
    <location>
        <begin position="12"/>
        <end position="25"/>
    </location>
</feature>
<gene>
    <name evidence="3" type="ORF">VKT23_015906</name>
</gene>
<accession>A0ABR1IZI2</accession>
<evidence type="ECO:0000256" key="2">
    <source>
        <dbReference type="SAM" id="MobiDB-lite"/>
    </source>
</evidence>
<dbReference type="EMBL" id="JBANRG010000056">
    <property type="protein sequence ID" value="KAK7442962.1"/>
    <property type="molecule type" value="Genomic_DNA"/>
</dbReference>
<evidence type="ECO:0000256" key="1">
    <source>
        <dbReference type="SAM" id="Coils"/>
    </source>
</evidence>